<evidence type="ECO:0000313" key="1">
    <source>
        <dbReference type="EMBL" id="AGY47978.1"/>
    </source>
</evidence>
<reference evidence="1 2" key="1">
    <citation type="journal article" date="2013" name="Genome Announc.">
        <title>Complete Genome of Acinetobacter baumannii Podophage Petty.</title>
        <authorList>
            <person name="Mumm I.P."/>
            <person name="Wood T.L."/>
            <person name="Chamakura K.R."/>
            <person name="Kuty Everett G.F."/>
        </authorList>
    </citation>
    <scope>NUCLEOTIDE SEQUENCE [LARGE SCALE GENOMIC DNA]</scope>
</reference>
<proteinExistence type="predicted"/>
<name>U5PZJ6_9CAUD</name>
<keyword evidence="2" id="KW-1185">Reference proteome</keyword>
<gene>
    <name evidence="1" type="ORF">Petty_6</name>
</gene>
<dbReference type="EMBL" id="KF669656">
    <property type="protein sequence ID" value="AGY47978.1"/>
    <property type="molecule type" value="Genomic_DNA"/>
</dbReference>
<accession>U5PZJ6</accession>
<dbReference type="RefSeq" id="YP_009006503.1">
    <property type="nucleotide sequence ID" value="NC_023570.1"/>
</dbReference>
<evidence type="ECO:0000313" key="2">
    <source>
        <dbReference type="Proteomes" id="UP000017654"/>
    </source>
</evidence>
<organism evidence="1 2">
    <name type="scientific">Acinetobacter phage Petty</name>
    <dbReference type="NCBI Taxonomy" id="1406779"/>
    <lineage>
        <taxon>Viruses</taxon>
        <taxon>Duplodnaviria</taxon>
        <taxon>Heunggongvirae</taxon>
        <taxon>Uroviricota</taxon>
        <taxon>Caudoviricetes</taxon>
        <taxon>Autographivirales</taxon>
        <taxon>Autoscriptoviridae</taxon>
        <taxon>Beijerinckvirinae</taxon>
        <taxon>Pettyvirus</taxon>
        <taxon>Pettyvirus petty</taxon>
    </lineage>
</organism>
<dbReference type="Proteomes" id="UP000017654">
    <property type="component" value="Segment"/>
</dbReference>
<protein>
    <submittedName>
        <fullName evidence="1">Uncharacterized protein</fullName>
    </submittedName>
</protein>
<dbReference type="GeneID" id="18503444"/>
<sequence>MKRFTLANLKTVYDELAVLLDNWESIAAYDGYGNLLITGIEKPVCPSVGLCYTVLYHAFSNRPDLAEQYLWCTFDGYSGCYHYPVGGEDEYEEEYCENLYRNPERKRLAEHCYHEIGMMIRLWSENPNYYTEE</sequence>
<dbReference type="KEGG" id="vg:18503444"/>